<dbReference type="GO" id="GO:0042597">
    <property type="term" value="C:periplasmic space"/>
    <property type="evidence" value="ECO:0007669"/>
    <property type="project" value="UniProtKB-ARBA"/>
</dbReference>
<dbReference type="PIRSF" id="PIRSF002741">
    <property type="entry name" value="MppA"/>
    <property type="match status" value="1"/>
</dbReference>
<dbReference type="AlphaFoldDB" id="A0A261EQN2"/>
<comment type="subcellular location">
    <subcellularLocation>
        <location evidence="1">Cell envelope</location>
    </subcellularLocation>
</comment>
<dbReference type="EMBL" id="MWWS01000007">
    <property type="protein sequence ID" value="OZG48986.1"/>
    <property type="molecule type" value="Genomic_DNA"/>
</dbReference>
<keyword evidence="7" id="KW-1185">Reference proteome</keyword>
<dbReference type="InterPro" id="IPR000914">
    <property type="entry name" value="SBP_5_dom"/>
</dbReference>
<comment type="similarity">
    <text evidence="2">Belongs to the bacterial solute-binding protein 5 family.</text>
</comment>
<dbReference type="Pfam" id="PF00496">
    <property type="entry name" value="SBP_bac_5"/>
    <property type="match status" value="1"/>
</dbReference>
<sequence>MVFLVSLVVLSLIAAISWPLLNRWQHSTAEQAGGTVRIGAGHAPASLDIRTQDGNAVTQALLGNVYQTLVGLDEHARPVPQIASSWERSPDGLTYTFHLRENQTFEDGSPLDSSAVLWSMEQTMKNKYLGHQHFDNLAKVTNPTANEVVIELKNPDAQLPYELAGRPGIVYNRGARVNYDKESAGSGPYTVDSFKPGQELVLRKSKTYRGPHQAKSAKIVFSYSQDSKGQAQQVASGKLDAAVDLSASEISAAKTSKPELKLSTGLTDDNVVLAFNHSKTAITSDERVRQAISHAVDRKVIADASGGTQKVLEGPLNELSVGYDPAYKALPHDSKKAASLASYFSQSAYGSHLRLVYDKSLGQDIGNTIKDQLAQANMPIEVIMLDHDAFQEQVINKHDYELTLFNMSNDDVSQFANPHSPMAFDDTECQQFFRLVTGAKSDGDYASQLKQFAQTLSNKQASVWLTQKTPVNAKSNKLKGLPDNMGDRYIPAWELKA</sequence>
<evidence type="ECO:0000313" key="6">
    <source>
        <dbReference type="EMBL" id="OZG48986.1"/>
    </source>
</evidence>
<name>A0A261EQN2_9BIFI</name>
<dbReference type="PANTHER" id="PTHR30290">
    <property type="entry name" value="PERIPLASMIC BINDING COMPONENT OF ABC TRANSPORTER"/>
    <property type="match status" value="1"/>
</dbReference>
<dbReference type="InterPro" id="IPR030678">
    <property type="entry name" value="Peptide/Ni-bd"/>
</dbReference>
<accession>A0A261EQN2</accession>
<dbReference type="Proteomes" id="UP000216004">
    <property type="component" value="Unassembled WGS sequence"/>
</dbReference>
<gene>
    <name evidence="6" type="ORF">BOCO_1222</name>
</gene>
<dbReference type="GO" id="GO:0030313">
    <property type="term" value="C:cell envelope"/>
    <property type="evidence" value="ECO:0007669"/>
    <property type="project" value="UniProtKB-SubCell"/>
</dbReference>
<dbReference type="Gene3D" id="3.10.105.10">
    <property type="entry name" value="Dipeptide-binding Protein, Domain 3"/>
    <property type="match status" value="1"/>
</dbReference>
<evidence type="ECO:0000256" key="4">
    <source>
        <dbReference type="ARBA" id="ARBA00022729"/>
    </source>
</evidence>
<dbReference type="GO" id="GO:0015833">
    <property type="term" value="P:peptide transport"/>
    <property type="evidence" value="ECO:0007669"/>
    <property type="project" value="TreeGrafter"/>
</dbReference>
<dbReference type="SUPFAM" id="SSF53850">
    <property type="entry name" value="Periplasmic binding protein-like II"/>
    <property type="match status" value="1"/>
</dbReference>
<keyword evidence="3" id="KW-0813">Transport</keyword>
<evidence type="ECO:0000259" key="5">
    <source>
        <dbReference type="Pfam" id="PF00496"/>
    </source>
</evidence>
<dbReference type="GO" id="GO:1904680">
    <property type="term" value="F:peptide transmembrane transporter activity"/>
    <property type="evidence" value="ECO:0007669"/>
    <property type="project" value="TreeGrafter"/>
</dbReference>
<comment type="caution">
    <text evidence="6">The sequence shown here is derived from an EMBL/GenBank/DDBJ whole genome shotgun (WGS) entry which is preliminary data.</text>
</comment>
<proteinExistence type="inferred from homology"/>
<feature type="domain" description="Solute-binding protein family 5" evidence="5">
    <location>
        <begin position="78"/>
        <end position="411"/>
    </location>
</feature>
<evidence type="ECO:0000256" key="3">
    <source>
        <dbReference type="ARBA" id="ARBA00022448"/>
    </source>
</evidence>
<dbReference type="Gene3D" id="3.40.190.10">
    <property type="entry name" value="Periplasmic binding protein-like II"/>
    <property type="match status" value="1"/>
</dbReference>
<dbReference type="GO" id="GO:0043190">
    <property type="term" value="C:ATP-binding cassette (ABC) transporter complex"/>
    <property type="evidence" value="ECO:0007669"/>
    <property type="project" value="InterPro"/>
</dbReference>
<evidence type="ECO:0000256" key="2">
    <source>
        <dbReference type="ARBA" id="ARBA00005695"/>
    </source>
</evidence>
<evidence type="ECO:0000313" key="7">
    <source>
        <dbReference type="Proteomes" id="UP000216004"/>
    </source>
</evidence>
<protein>
    <submittedName>
        <fullName evidence="6">ABC transporter substrate-binding protein</fullName>
    </submittedName>
</protein>
<evidence type="ECO:0000256" key="1">
    <source>
        <dbReference type="ARBA" id="ARBA00004196"/>
    </source>
</evidence>
<organism evidence="6 7">
    <name type="scientific">Bombiscardovia coagulans</name>
    <dbReference type="NCBI Taxonomy" id="686666"/>
    <lineage>
        <taxon>Bacteria</taxon>
        <taxon>Bacillati</taxon>
        <taxon>Actinomycetota</taxon>
        <taxon>Actinomycetes</taxon>
        <taxon>Bifidobacteriales</taxon>
        <taxon>Bifidobacteriaceae</taxon>
        <taxon>Bombiscardovia</taxon>
    </lineage>
</organism>
<dbReference type="PANTHER" id="PTHR30290:SF10">
    <property type="entry name" value="PERIPLASMIC OLIGOPEPTIDE-BINDING PROTEIN-RELATED"/>
    <property type="match status" value="1"/>
</dbReference>
<keyword evidence="4" id="KW-0732">Signal</keyword>
<reference evidence="6 7" key="1">
    <citation type="journal article" date="2017" name="BMC Genomics">
        <title>Comparative genomic and phylogenomic analyses of the Bifidobacteriaceae family.</title>
        <authorList>
            <person name="Lugli G.A."/>
            <person name="Milani C."/>
            <person name="Turroni F."/>
            <person name="Duranti S."/>
            <person name="Mancabelli L."/>
            <person name="Mangifesta M."/>
            <person name="Ferrario C."/>
            <person name="Modesto M."/>
            <person name="Mattarelli P."/>
            <person name="Jiri K."/>
            <person name="van Sinderen D."/>
            <person name="Ventura M."/>
        </authorList>
    </citation>
    <scope>NUCLEOTIDE SEQUENCE [LARGE SCALE GENOMIC DNA]</scope>
    <source>
        <strain evidence="6 7">DSM 22924</strain>
    </source>
</reference>
<dbReference type="InterPro" id="IPR039424">
    <property type="entry name" value="SBP_5"/>
</dbReference>